<name>A0AB34G186_9HYPO</name>
<reference evidence="2" key="1">
    <citation type="submission" date="2023-01" db="EMBL/GenBank/DDBJ databases">
        <title>The growth and conidiation of Purpureocillium lavendulum are regulated by nitrogen source and histone H3K14 acetylation.</title>
        <authorList>
            <person name="Tang P."/>
            <person name="Han J."/>
            <person name="Zhang C."/>
            <person name="Tang P."/>
            <person name="Qi F."/>
            <person name="Zhang K."/>
            <person name="Liang L."/>
        </authorList>
    </citation>
    <scope>NUCLEOTIDE SEQUENCE</scope>
    <source>
        <strain evidence="2">YMF1.00683</strain>
    </source>
</reference>
<dbReference type="PANTHER" id="PTHR35340:SF5">
    <property type="entry name" value="ASST-DOMAIN-CONTAINING PROTEIN"/>
    <property type="match status" value="1"/>
</dbReference>
<keyword evidence="3" id="KW-1185">Reference proteome</keyword>
<dbReference type="AlphaFoldDB" id="A0AB34G186"/>
<dbReference type="EMBL" id="JAQHRD010000001">
    <property type="protein sequence ID" value="KAJ6445423.1"/>
    <property type="molecule type" value="Genomic_DNA"/>
</dbReference>
<dbReference type="SUPFAM" id="SSF50998">
    <property type="entry name" value="Quinoprotein alcohol dehydrogenase-like"/>
    <property type="match status" value="1"/>
</dbReference>
<organism evidence="2 3">
    <name type="scientific">Purpureocillium lavendulum</name>
    <dbReference type="NCBI Taxonomy" id="1247861"/>
    <lineage>
        <taxon>Eukaryota</taxon>
        <taxon>Fungi</taxon>
        <taxon>Dikarya</taxon>
        <taxon>Ascomycota</taxon>
        <taxon>Pezizomycotina</taxon>
        <taxon>Sordariomycetes</taxon>
        <taxon>Hypocreomycetidae</taxon>
        <taxon>Hypocreales</taxon>
        <taxon>Ophiocordycipitaceae</taxon>
        <taxon>Purpureocillium</taxon>
    </lineage>
</organism>
<evidence type="ECO:0000313" key="2">
    <source>
        <dbReference type="EMBL" id="KAJ6445423.1"/>
    </source>
</evidence>
<dbReference type="InterPro" id="IPR039535">
    <property type="entry name" value="ASST-like"/>
</dbReference>
<evidence type="ECO:0000313" key="3">
    <source>
        <dbReference type="Proteomes" id="UP001163105"/>
    </source>
</evidence>
<proteinExistence type="predicted"/>
<feature type="signal peptide" evidence="1">
    <location>
        <begin position="1"/>
        <end position="30"/>
    </location>
</feature>
<dbReference type="Proteomes" id="UP001163105">
    <property type="component" value="Unassembled WGS sequence"/>
</dbReference>
<gene>
    <name evidence="2" type="ORF">O9K51_00184</name>
</gene>
<dbReference type="PANTHER" id="PTHR35340">
    <property type="entry name" value="PQQ ENZYME REPEAT PROTEIN-RELATED"/>
    <property type="match status" value="1"/>
</dbReference>
<evidence type="ECO:0000256" key="1">
    <source>
        <dbReference type="SAM" id="SignalP"/>
    </source>
</evidence>
<dbReference type="Pfam" id="PF14269">
    <property type="entry name" value="Arylsulfotran_2"/>
    <property type="match status" value="1"/>
</dbReference>
<accession>A0AB34G186</accession>
<keyword evidence="1" id="KW-0732">Signal</keyword>
<sequence length="605" mass="67104">MRPSCIFSCAAITIFQSWTALLLHATLASAEQPVFTDSDDFDNATFGKYPVQTFKSTGIVAPRPNFLLQDSRCEGDLYTFLTPRGYVDAARNPQMTILDQRGHLVWTSKWEGKQIYNLMVQRYRGHNYLTFWAGNDAVGGHGAGTFYMALTKVQLDDTYSHRHTIKAGNGLEGDLHEFRLTDNGTALMTVYEVREHDLSSLGKKKGPIWDCLIQEAEVETGKVVFQWRASEHFNVSDTFRAIGGEGDPGGAPFDWFHINSIDKDPKGNYLISSRYLNCLGYIDGRTGELLWILGGKSNMFKDLSGGKATDFRYQHDARWDNDYTEITLFDNSDIGKLSDASRPRGMRILLDQELKTARLVADYRNPRHIPAESQGSTQTLPGGNVIVGFGFTAAWTEFAHDGTPLCDVHYGAQSRFGTGDVQSYRVLKFAWRGLPTTDPDLAVVRDDAGVWRAYTSWNGATEVAEWVLQGATAEDGNTTTNWRALETVPKDGFETDFVLAADHPKYLRAVAMDGKGNALGTSKVLDASEAVVDYNVDKARLAEDPSYIRETVALSAGVMAGVALAGMCVMARPAWAAWRRHGLRRKAARYRKLSTGEVGAWSEAM</sequence>
<comment type="caution">
    <text evidence="2">The sequence shown here is derived from an EMBL/GenBank/DDBJ whole genome shotgun (WGS) entry which is preliminary data.</text>
</comment>
<dbReference type="InterPro" id="IPR011047">
    <property type="entry name" value="Quinoprotein_ADH-like_sf"/>
</dbReference>
<dbReference type="InterPro" id="IPR053143">
    <property type="entry name" value="Arylsulfate_ST"/>
</dbReference>
<protein>
    <submittedName>
        <fullName evidence="2">Arylsulfotransferase protein</fullName>
    </submittedName>
</protein>
<feature type="chain" id="PRO_5044201908" evidence="1">
    <location>
        <begin position="31"/>
        <end position="605"/>
    </location>
</feature>